<feature type="signal peptide" evidence="1">
    <location>
        <begin position="1"/>
        <end position="17"/>
    </location>
</feature>
<keyword evidence="3" id="KW-1185">Reference proteome</keyword>
<dbReference type="EMBL" id="JAKKPZ010000422">
    <property type="protein sequence ID" value="KAI1695252.1"/>
    <property type="molecule type" value="Genomic_DNA"/>
</dbReference>
<accession>A0AAD4MI02</accession>
<name>A0AAD4MI02_9BILA</name>
<organism evidence="2 3">
    <name type="scientific">Ditylenchus destructor</name>
    <dbReference type="NCBI Taxonomy" id="166010"/>
    <lineage>
        <taxon>Eukaryota</taxon>
        <taxon>Metazoa</taxon>
        <taxon>Ecdysozoa</taxon>
        <taxon>Nematoda</taxon>
        <taxon>Chromadorea</taxon>
        <taxon>Rhabditida</taxon>
        <taxon>Tylenchina</taxon>
        <taxon>Tylenchomorpha</taxon>
        <taxon>Sphaerularioidea</taxon>
        <taxon>Anguinidae</taxon>
        <taxon>Anguininae</taxon>
        <taxon>Ditylenchus</taxon>
    </lineage>
</organism>
<sequence>MQSKIFILVLLIAAALCYVSNVDEIPRCCTTDAPIICGDLNLSDNCESSPRCVVDLGRLIMIPGTCTP</sequence>
<feature type="chain" id="PRO_5042026921" evidence="1">
    <location>
        <begin position="18"/>
        <end position="68"/>
    </location>
</feature>
<proteinExistence type="predicted"/>
<gene>
    <name evidence="2" type="ORF">DdX_19681</name>
</gene>
<reference evidence="2" key="1">
    <citation type="submission" date="2022-01" db="EMBL/GenBank/DDBJ databases">
        <title>Genome Sequence Resource for Two Populations of Ditylenchus destructor, the Migratory Endoparasitic Phytonematode.</title>
        <authorList>
            <person name="Zhang H."/>
            <person name="Lin R."/>
            <person name="Xie B."/>
        </authorList>
    </citation>
    <scope>NUCLEOTIDE SEQUENCE</scope>
    <source>
        <strain evidence="2">BazhouSP</strain>
    </source>
</reference>
<comment type="caution">
    <text evidence="2">The sequence shown here is derived from an EMBL/GenBank/DDBJ whole genome shotgun (WGS) entry which is preliminary data.</text>
</comment>
<evidence type="ECO:0000313" key="3">
    <source>
        <dbReference type="Proteomes" id="UP001201812"/>
    </source>
</evidence>
<protein>
    <submittedName>
        <fullName evidence="2">Uncharacterized protein</fullName>
    </submittedName>
</protein>
<evidence type="ECO:0000313" key="2">
    <source>
        <dbReference type="EMBL" id="KAI1695252.1"/>
    </source>
</evidence>
<keyword evidence="1" id="KW-0732">Signal</keyword>
<dbReference type="Proteomes" id="UP001201812">
    <property type="component" value="Unassembled WGS sequence"/>
</dbReference>
<evidence type="ECO:0000256" key="1">
    <source>
        <dbReference type="SAM" id="SignalP"/>
    </source>
</evidence>
<dbReference type="AlphaFoldDB" id="A0AAD4MI02"/>